<feature type="transmembrane region" description="Helical" evidence="6">
    <location>
        <begin position="252"/>
        <end position="269"/>
    </location>
</feature>
<feature type="transmembrane region" description="Helical" evidence="6">
    <location>
        <begin position="433"/>
        <end position="455"/>
    </location>
</feature>
<comment type="subcellular location">
    <subcellularLocation>
        <location evidence="1">Cell membrane</location>
        <topology evidence="1">Multi-pass membrane protein</topology>
    </subcellularLocation>
</comment>
<dbReference type="InterPro" id="IPR018385">
    <property type="entry name" value="C4_dicarb_anaerob_car-like"/>
</dbReference>
<organism evidence="7 8">
    <name type="scientific">Lawsonibacter faecis</name>
    <dbReference type="NCBI Taxonomy" id="2763052"/>
    <lineage>
        <taxon>Bacteria</taxon>
        <taxon>Bacillati</taxon>
        <taxon>Bacillota</taxon>
        <taxon>Clostridia</taxon>
        <taxon>Eubacteriales</taxon>
        <taxon>Oscillospiraceae</taxon>
        <taxon>Lawsonibacter</taxon>
    </lineage>
</organism>
<evidence type="ECO:0000256" key="1">
    <source>
        <dbReference type="ARBA" id="ARBA00004651"/>
    </source>
</evidence>
<sequence length="460" mass="50116">MKKSIKETFSSPIVMILMILLVVTVLTYLIPAGEFDRTVDPVSGITVVDGASFHLVEKRYIGVMDFFSGIHLGFMNAADVIFMCFFSSFYIRVITESGAFSAGISTLLRRFGKNKRLLIPFFILIISLTGFTYGETEDLYPLIPLFVSAAVMAGFDPVVGVAISGGAVMVGFASSAFNPYTIGVAQKIAELPLYSGALFRTLVYAVFVAAYTLYVMRYARTHSGPDCLAGYDDIAAEDIRTTDAPFTLRHKIVLLGFLVIVGLMIYGALRLEWYFTEISALFIIGGVFSCIFLRASPKESVRMAIDGFRDIIMGVIVIGLARSILVLLSDAQVIDTVVYGLYHAVSALPKFLAPVGMLLVQTILNFFIPSGSGQASAVMPIMTPLSDLLGMNRQVAVLAFQMGDGFSNMLWPTAACAVICGIAKVPLQKWYRFLLPFYGAAFLLQCVFILIANAIPLGPF</sequence>
<dbReference type="RefSeq" id="WP_186918602.1">
    <property type="nucleotide sequence ID" value="NZ_JACOPQ010000002.1"/>
</dbReference>
<comment type="caution">
    <text evidence="7">The sequence shown here is derived from an EMBL/GenBank/DDBJ whole genome shotgun (WGS) entry which is preliminary data.</text>
</comment>
<dbReference type="PANTHER" id="PTHR43652:SF2">
    <property type="entry name" value="BASIC AMINO ACID ANTIPORTER YFCC-RELATED"/>
    <property type="match status" value="1"/>
</dbReference>
<dbReference type="AlphaFoldDB" id="A0A8J6JK19"/>
<feature type="transmembrane region" description="Helical" evidence="6">
    <location>
        <begin position="193"/>
        <end position="214"/>
    </location>
</feature>
<keyword evidence="5 6" id="KW-0472">Membrane</keyword>
<dbReference type="PANTHER" id="PTHR43652">
    <property type="entry name" value="BASIC AMINO ACID ANTIPORTER YFCC-RELATED"/>
    <property type="match status" value="1"/>
</dbReference>
<feature type="transmembrane region" description="Helical" evidence="6">
    <location>
        <begin position="162"/>
        <end position="181"/>
    </location>
</feature>
<feature type="transmembrane region" description="Helical" evidence="6">
    <location>
        <begin position="116"/>
        <end position="133"/>
    </location>
</feature>
<evidence type="ECO:0000256" key="5">
    <source>
        <dbReference type="ARBA" id="ARBA00023136"/>
    </source>
</evidence>
<keyword evidence="8" id="KW-1185">Reference proteome</keyword>
<evidence type="ECO:0000256" key="4">
    <source>
        <dbReference type="ARBA" id="ARBA00022989"/>
    </source>
</evidence>
<evidence type="ECO:0000256" key="3">
    <source>
        <dbReference type="ARBA" id="ARBA00022692"/>
    </source>
</evidence>
<feature type="transmembrane region" description="Helical" evidence="6">
    <location>
        <begin position="307"/>
        <end position="328"/>
    </location>
</feature>
<dbReference type="InterPro" id="IPR051679">
    <property type="entry name" value="DASS-Related_Transporters"/>
</dbReference>
<feature type="transmembrane region" description="Helical" evidence="6">
    <location>
        <begin position="12"/>
        <end position="30"/>
    </location>
</feature>
<accession>A0A8J6JK19</accession>
<evidence type="ECO:0000256" key="6">
    <source>
        <dbReference type="SAM" id="Phobius"/>
    </source>
</evidence>
<feature type="transmembrane region" description="Helical" evidence="6">
    <location>
        <begin position="74"/>
        <end position="95"/>
    </location>
</feature>
<keyword evidence="2" id="KW-1003">Cell membrane</keyword>
<dbReference type="EMBL" id="JACOPQ010000002">
    <property type="protein sequence ID" value="MBC5736255.1"/>
    <property type="molecule type" value="Genomic_DNA"/>
</dbReference>
<dbReference type="Proteomes" id="UP000607645">
    <property type="component" value="Unassembled WGS sequence"/>
</dbReference>
<protein>
    <submittedName>
        <fullName evidence="7">YfcC family protein</fullName>
    </submittedName>
</protein>
<proteinExistence type="predicted"/>
<dbReference type="Pfam" id="PF03606">
    <property type="entry name" value="DcuC"/>
    <property type="match status" value="1"/>
</dbReference>
<name>A0A8J6JK19_9FIRM</name>
<feature type="transmembrane region" description="Helical" evidence="6">
    <location>
        <begin position="348"/>
        <end position="368"/>
    </location>
</feature>
<feature type="transmembrane region" description="Helical" evidence="6">
    <location>
        <begin position="275"/>
        <end position="295"/>
    </location>
</feature>
<gene>
    <name evidence="7" type="ORF">H8S62_04425</name>
</gene>
<evidence type="ECO:0000256" key="2">
    <source>
        <dbReference type="ARBA" id="ARBA00022475"/>
    </source>
</evidence>
<reference evidence="7" key="1">
    <citation type="submission" date="2020-08" db="EMBL/GenBank/DDBJ databases">
        <title>Genome public.</title>
        <authorList>
            <person name="Liu C."/>
            <person name="Sun Q."/>
        </authorList>
    </citation>
    <scope>NUCLEOTIDE SEQUENCE</scope>
    <source>
        <strain evidence="7">NSJ-52</strain>
    </source>
</reference>
<dbReference type="GO" id="GO:0005886">
    <property type="term" value="C:plasma membrane"/>
    <property type="evidence" value="ECO:0007669"/>
    <property type="project" value="UniProtKB-SubCell"/>
</dbReference>
<keyword evidence="4 6" id="KW-1133">Transmembrane helix</keyword>
<keyword evidence="3 6" id="KW-0812">Transmembrane</keyword>
<evidence type="ECO:0000313" key="8">
    <source>
        <dbReference type="Proteomes" id="UP000607645"/>
    </source>
</evidence>
<evidence type="ECO:0000313" key="7">
    <source>
        <dbReference type="EMBL" id="MBC5736255.1"/>
    </source>
</evidence>